<dbReference type="PANTHER" id="PTHR32073">
    <property type="entry name" value="GH11358P"/>
    <property type="match status" value="1"/>
</dbReference>
<sequence length="1419" mass="158780">MHSVSSTLGKYRLCPNGTIKGLFFIGLCIQLATLTLAIAMLSLGGWVEINVGVPSSGNNKYEQNRIEGILQDCFIINPSVSTPGGLYDTADACYMKDFGQYKASTSTPYQKAITITGATTVSLALFGSALGLITGLHLAFIWFRAPFDSFFIRAYRLFVGFIASLTSCLFLAAMTAFHIGLRLSTEKIPYAKLSTTTITTTNGYYVAWACVGASILAAWVLLASTCCWAMDYVNCKSLAAAFYPTCSQRASTLSMTNGVRSSIYSLNNDGVWSVQDPPTLPRYITSTFGDGGDLHSKKEEPKVGETEVNKEEKVKPTTMFDFLFFRFSTMEITDNTENVAPPAEEVSAKQTDEKPKEIVTEVEEPTAEEIETNEGKKETPEEPESEPVVAQPSSSGDTEVRQPRVRRQVQRLSDMLSTSYAKEKEAKEKALDEILAKGSGTPLGEIPLIEASIKKCKPVDLKVLHYACFGRAGTVNEVRSNLRKFNGLPFDAKSDEYAKREAALNKETVEIFPFDLIHIPNSILNFMLTHDSSSRFSLLQLISYANFPVFFLKPVREVQEALRHLHLEVSGPRAQIVTRLLEFLLKPEASVVKYKGKLPPSKRSRKSKTDSSSDSKKNSQSGRKSRKSSKESEEEEGSSDEELEEEGSETEEKPETTSATSTKEASDSDDDDGDDDDDFSPAGGKKQKKVAGKKKFAPKKRKAASTSKSATPAKRRKRAKKAETESESEQEEDEPTHLEESGDENSKEEKTDEKTEDKQDSDDNDDDKPLAMVSSCSVKSDEAKSDGIENLAAAAESSKPAEGENESAPFPSDEELKEKTIELLMKSNLNEVSMKTIRQSIADLYASVDLSSKRDYINGLIKEAFGDPRSVIAYRGINEIRREKPCWKATLVSPWFYISTIGFLIALGMGLHIYSQSKLKPVDVDLLELAKCPACFGQSACPAFFRGGVRLPTLYGYRPIHASDFEKFDGLTDVDLGMLEREPAVLRQLYFPSTSSEVDVEVCRRQRSDDFQDEAPLPRCIPRLSIWRWMATDGPGTSDPVDVNIVRNMSVFTRCASPRLLQLIQSRYRERSSNLHLPAQKLWLRFDELTLLFNLAINPHMVIATTFPPNEGWPFPLQIGACGRMTLEKGTTKPLSLFVNAPVKTRLQILKSLLQIPSKLISNATLVDPKNGDFVLYLGDYRWNVFGVDPFTYHVSIIQARHIIAVDLRKVSSLETLLSRYRLRPRLILVICKNYFFAFLELPQCAQMYAFDRILRNHGFVLEQFLIWSSEMELISGIYFDSKYWNRKCNLLVFSFKNRMVLSFLFIPSPLQNKEVKSPFVIETNATYIQDVCQDHAFATDQPCLSEEHVSGLCRSNPPSDHNYWAVCMTAMFGDRLLVRDMSRDLLFSLEQCLKDSQDGARRSHIEAALEVISMELTY</sequence>
<evidence type="ECO:0000313" key="5">
    <source>
        <dbReference type="EMBL" id="VDL60348.1"/>
    </source>
</evidence>
<dbReference type="OrthoDB" id="10035316at2759"/>
<evidence type="ECO:0000256" key="1">
    <source>
        <dbReference type="ARBA" id="ARBA00006338"/>
    </source>
</evidence>
<dbReference type="InterPro" id="IPR020519">
    <property type="entry name" value="DIPK2A/B"/>
</dbReference>
<feature type="compositionally biased region" description="Basic and acidic residues" evidence="2">
    <location>
        <begin position="607"/>
        <end position="617"/>
    </location>
</feature>
<feature type="compositionally biased region" description="Acidic residues" evidence="2">
    <location>
        <begin position="725"/>
        <end position="734"/>
    </location>
</feature>
<feature type="transmembrane region" description="Helical" evidence="3">
    <location>
        <begin position="21"/>
        <end position="47"/>
    </location>
</feature>
<feature type="compositionally biased region" description="Basic residues" evidence="2">
    <location>
        <begin position="685"/>
        <end position="703"/>
    </location>
</feature>
<gene>
    <name evidence="5" type="ORF">HDID_LOCUS8030</name>
</gene>
<feature type="region of interest" description="Disordered" evidence="2">
    <location>
        <begin position="792"/>
        <end position="816"/>
    </location>
</feature>
<keyword evidence="3" id="KW-0472">Membrane</keyword>
<feature type="transmembrane region" description="Helical" evidence="3">
    <location>
        <begin position="155"/>
        <end position="183"/>
    </location>
</feature>
<feature type="region of interest" description="Disordered" evidence="2">
    <location>
        <begin position="290"/>
        <end position="310"/>
    </location>
</feature>
<comment type="similarity">
    <text evidence="1">Belongs to the DIPK family.</text>
</comment>
<evidence type="ECO:0000256" key="2">
    <source>
        <dbReference type="SAM" id="MobiDB-lite"/>
    </source>
</evidence>
<dbReference type="InterPro" id="IPR014876">
    <property type="entry name" value="DEK_C"/>
</dbReference>
<dbReference type="WBParaSite" id="HDID_0000803201-mRNA-1">
    <property type="protein sequence ID" value="HDID_0000803201-mRNA-1"/>
    <property type="gene ID" value="HDID_0000803201"/>
</dbReference>
<feature type="compositionally biased region" description="Acidic residues" evidence="2">
    <location>
        <begin position="360"/>
        <end position="372"/>
    </location>
</feature>
<feature type="transmembrane region" description="Helical" evidence="3">
    <location>
        <begin position="203"/>
        <end position="222"/>
    </location>
</feature>
<feature type="compositionally biased region" description="Basic and acidic residues" evidence="2">
    <location>
        <begin position="292"/>
        <end position="310"/>
    </location>
</feature>
<dbReference type="Pfam" id="PF08766">
    <property type="entry name" value="DEK_C"/>
    <property type="match status" value="1"/>
</dbReference>
<protein>
    <submittedName>
        <fullName evidence="7">DEK_C domain-containing protein</fullName>
    </submittedName>
</protein>
<feature type="compositionally biased region" description="Acidic residues" evidence="2">
    <location>
        <begin position="667"/>
        <end position="679"/>
    </location>
</feature>
<feature type="compositionally biased region" description="Basic and acidic residues" evidence="2">
    <location>
        <begin position="346"/>
        <end position="359"/>
    </location>
</feature>
<dbReference type="EMBL" id="UYSG01011016">
    <property type="protein sequence ID" value="VDL60348.1"/>
    <property type="molecule type" value="Genomic_DNA"/>
</dbReference>
<proteinExistence type="inferred from homology"/>
<feature type="compositionally biased region" description="Low complexity" evidence="2">
    <location>
        <begin position="386"/>
        <end position="395"/>
    </location>
</feature>
<reference evidence="5 6" key="2">
    <citation type="submission" date="2018-11" db="EMBL/GenBank/DDBJ databases">
        <authorList>
            <consortium name="Pathogen Informatics"/>
        </authorList>
    </citation>
    <scope>NUCLEOTIDE SEQUENCE [LARGE SCALE GENOMIC DNA]</scope>
</reference>
<dbReference type="SUPFAM" id="SSF109715">
    <property type="entry name" value="DEK C-terminal domain"/>
    <property type="match status" value="1"/>
</dbReference>
<dbReference type="Proteomes" id="UP000274504">
    <property type="component" value="Unassembled WGS sequence"/>
</dbReference>
<feature type="domain" description="DEK-C" evidence="4">
    <location>
        <begin position="810"/>
        <end position="866"/>
    </location>
</feature>
<keyword evidence="3" id="KW-0812">Transmembrane</keyword>
<keyword evidence="3" id="KW-1133">Transmembrane helix</keyword>
<evidence type="ECO:0000313" key="7">
    <source>
        <dbReference type="WBParaSite" id="HDID_0000803201-mRNA-1"/>
    </source>
</evidence>
<accession>A0A0R3SS14</accession>
<evidence type="ECO:0000313" key="6">
    <source>
        <dbReference type="Proteomes" id="UP000274504"/>
    </source>
</evidence>
<reference evidence="7" key="1">
    <citation type="submission" date="2016-04" db="UniProtKB">
        <authorList>
            <consortium name="WormBaseParasite"/>
        </authorList>
    </citation>
    <scope>IDENTIFICATION</scope>
</reference>
<dbReference type="STRING" id="6216.A0A0R3SS14"/>
<feature type="compositionally biased region" description="Basic residues" evidence="2">
    <location>
        <begin position="595"/>
        <end position="606"/>
    </location>
</feature>
<feature type="compositionally biased region" description="Acidic residues" evidence="2">
    <location>
        <begin position="632"/>
        <end position="649"/>
    </location>
</feature>
<feature type="compositionally biased region" description="Basic and acidic residues" evidence="2">
    <location>
        <begin position="735"/>
        <end position="758"/>
    </location>
</feature>
<dbReference type="PROSITE" id="PS51998">
    <property type="entry name" value="DEK_C"/>
    <property type="match status" value="1"/>
</dbReference>
<dbReference type="Gene3D" id="1.10.10.60">
    <property type="entry name" value="Homeodomain-like"/>
    <property type="match status" value="1"/>
</dbReference>
<evidence type="ECO:0000256" key="3">
    <source>
        <dbReference type="SAM" id="Phobius"/>
    </source>
</evidence>
<organism evidence="7">
    <name type="scientific">Hymenolepis diminuta</name>
    <name type="common">Rat tapeworm</name>
    <dbReference type="NCBI Taxonomy" id="6216"/>
    <lineage>
        <taxon>Eukaryota</taxon>
        <taxon>Metazoa</taxon>
        <taxon>Spiralia</taxon>
        <taxon>Lophotrochozoa</taxon>
        <taxon>Platyhelminthes</taxon>
        <taxon>Cestoda</taxon>
        <taxon>Eucestoda</taxon>
        <taxon>Cyclophyllidea</taxon>
        <taxon>Hymenolepididae</taxon>
        <taxon>Hymenolepis</taxon>
    </lineage>
</organism>
<feature type="transmembrane region" description="Helical" evidence="3">
    <location>
        <begin position="123"/>
        <end position="143"/>
    </location>
</feature>
<feature type="region of interest" description="Disordered" evidence="2">
    <location>
        <begin position="336"/>
        <end position="404"/>
    </location>
</feature>
<name>A0A0R3SS14_HYMDI</name>
<feature type="region of interest" description="Disordered" evidence="2">
    <location>
        <begin position="595"/>
        <end position="771"/>
    </location>
</feature>
<dbReference type="PANTHER" id="PTHR32073:SF7">
    <property type="entry name" value="GH11358P"/>
    <property type="match status" value="1"/>
</dbReference>
<evidence type="ECO:0000259" key="4">
    <source>
        <dbReference type="PROSITE" id="PS51998"/>
    </source>
</evidence>